<feature type="domain" description="CBM-cenC" evidence="4">
    <location>
        <begin position="20"/>
        <end position="154"/>
    </location>
</feature>
<dbReference type="SUPFAM" id="SSF49785">
    <property type="entry name" value="Galactose-binding domain-like"/>
    <property type="match status" value="1"/>
</dbReference>
<feature type="chain" id="PRO_5017631021" description="Por secretion system C-terminal sorting domain-containing protein" evidence="3">
    <location>
        <begin position="19"/>
        <end position="254"/>
    </location>
</feature>
<dbReference type="NCBIfam" id="TIGR04183">
    <property type="entry name" value="Por_Secre_tail"/>
    <property type="match status" value="1"/>
</dbReference>
<dbReference type="OrthoDB" id="1465721at2"/>
<feature type="signal peptide" evidence="3">
    <location>
        <begin position="1"/>
        <end position="18"/>
    </location>
</feature>
<reference evidence="6 7" key="1">
    <citation type="journal article" date="2006" name="Int. J. Syst. Evol. Microbiol.">
        <title>Chryseobacterium hispanicum sp. nov., isolated from the drinking water distribution system of Sevilla, Spain.</title>
        <authorList>
            <person name="Gallego V."/>
            <person name="Garcia M.T."/>
            <person name="Ventosa A."/>
        </authorList>
    </citation>
    <scope>NUCLEOTIDE SEQUENCE [LARGE SCALE GENOMIC DNA]</scope>
    <source>
        <strain evidence="6 7">KCTC 22104</strain>
    </source>
</reference>
<dbReference type="GO" id="GO:0016798">
    <property type="term" value="F:hydrolase activity, acting on glycosyl bonds"/>
    <property type="evidence" value="ECO:0007669"/>
    <property type="project" value="InterPro"/>
</dbReference>
<keyword evidence="1 3" id="KW-0732">Signal</keyword>
<comment type="caution">
    <text evidence="6">The sequence shown here is derived from an EMBL/GenBank/DDBJ whole genome shotgun (WGS) entry which is preliminary data.</text>
</comment>
<dbReference type="Pfam" id="PF02018">
    <property type="entry name" value="CBM_4_9"/>
    <property type="match status" value="1"/>
</dbReference>
<dbReference type="EMBL" id="QNUG01000017">
    <property type="protein sequence ID" value="REC70410.1"/>
    <property type="molecule type" value="Genomic_DNA"/>
</dbReference>
<dbReference type="InterPro" id="IPR003305">
    <property type="entry name" value="CenC_carb-bd"/>
</dbReference>
<dbReference type="Proteomes" id="UP000256326">
    <property type="component" value="Unassembled WGS sequence"/>
</dbReference>
<dbReference type="RefSeq" id="WP_116034988.1">
    <property type="nucleotide sequence ID" value="NZ_JBHLVV010000066.1"/>
</dbReference>
<dbReference type="InterPro" id="IPR026444">
    <property type="entry name" value="Secre_tail"/>
</dbReference>
<evidence type="ECO:0000256" key="2">
    <source>
        <dbReference type="ARBA" id="ARBA00022801"/>
    </source>
</evidence>
<sequence>MKKIFTILSIAAVSLVSAQNLTANSGFESGLAPWAAGTGSGYTAPTIATTGAHTGNNSATYTATATTGFYQNVPVTGGKTYVISFWYKSSGDDADSRLWSVYKSQAGTAVYTTDDASTDAFRTNNGYLPSASVWTQYTVEMPAGADAATLDVAFRVYNGGTASFDDILAYEKGTMAVNDLSKSKFSLVKNTVVGESIAFAKTADIQIINAAGQVVKAAKVTEGSTLNVSSLAKGVYIITGSVNGEKVAQKVIKK</sequence>
<organism evidence="6 7">
    <name type="scientific">Epilithonimonas hispanica</name>
    <dbReference type="NCBI Taxonomy" id="358687"/>
    <lineage>
        <taxon>Bacteria</taxon>
        <taxon>Pseudomonadati</taxon>
        <taxon>Bacteroidota</taxon>
        <taxon>Flavobacteriia</taxon>
        <taxon>Flavobacteriales</taxon>
        <taxon>Weeksellaceae</taxon>
        <taxon>Chryseobacterium group</taxon>
        <taxon>Epilithonimonas</taxon>
    </lineage>
</organism>
<evidence type="ECO:0000259" key="4">
    <source>
        <dbReference type="Pfam" id="PF02018"/>
    </source>
</evidence>
<evidence type="ECO:0000256" key="3">
    <source>
        <dbReference type="SAM" id="SignalP"/>
    </source>
</evidence>
<dbReference type="InterPro" id="IPR008979">
    <property type="entry name" value="Galactose-bd-like_sf"/>
</dbReference>
<evidence type="ECO:0000259" key="5">
    <source>
        <dbReference type="Pfam" id="PF18962"/>
    </source>
</evidence>
<evidence type="ECO:0008006" key="8">
    <source>
        <dbReference type="Google" id="ProtNLM"/>
    </source>
</evidence>
<accession>A0A3D9CXB4</accession>
<name>A0A3D9CXB4_9FLAO</name>
<evidence type="ECO:0000256" key="1">
    <source>
        <dbReference type="ARBA" id="ARBA00022729"/>
    </source>
</evidence>
<keyword evidence="7" id="KW-1185">Reference proteome</keyword>
<dbReference type="Gene3D" id="2.60.120.260">
    <property type="entry name" value="Galactose-binding domain-like"/>
    <property type="match status" value="1"/>
</dbReference>
<feature type="domain" description="Secretion system C-terminal sorting" evidence="5">
    <location>
        <begin position="201"/>
        <end position="252"/>
    </location>
</feature>
<keyword evidence="2" id="KW-0378">Hydrolase</keyword>
<gene>
    <name evidence="6" type="ORF">DRF58_09610</name>
</gene>
<protein>
    <recommendedName>
        <fullName evidence="8">Por secretion system C-terminal sorting domain-containing protein</fullName>
    </recommendedName>
</protein>
<dbReference type="Pfam" id="PF18962">
    <property type="entry name" value="Por_Secre_tail"/>
    <property type="match status" value="1"/>
</dbReference>
<evidence type="ECO:0000313" key="7">
    <source>
        <dbReference type="Proteomes" id="UP000256326"/>
    </source>
</evidence>
<evidence type="ECO:0000313" key="6">
    <source>
        <dbReference type="EMBL" id="REC70410.1"/>
    </source>
</evidence>
<proteinExistence type="predicted"/>
<dbReference type="AlphaFoldDB" id="A0A3D9CXB4"/>